<evidence type="ECO:0000256" key="17">
    <source>
        <dbReference type="ARBA" id="ARBA00023251"/>
    </source>
</evidence>
<feature type="transmembrane region" description="Helical" evidence="28">
    <location>
        <begin position="50"/>
        <end position="72"/>
    </location>
</feature>
<dbReference type="Pfam" id="PF00905">
    <property type="entry name" value="Transpeptidase"/>
    <property type="match status" value="1"/>
</dbReference>
<dbReference type="AlphaFoldDB" id="A0AAN0XW05"/>
<dbReference type="Proteomes" id="UP000092018">
    <property type="component" value="Chromosome 1"/>
</dbReference>
<comment type="function">
    <text evidence="1 25">Cell wall formation. Synthesis of cross-linked peptidoglycan from the lipid intermediates. The enzyme has a penicillin-insensitive transglycosylase N-terminal domain (formation of linear glycan strands) and a penicillin-sensitive transpeptidase C-terminal domain (cross-linking of the peptide subunits).</text>
</comment>
<evidence type="ECO:0000313" key="32">
    <source>
        <dbReference type="EMBL" id="ANO33640.1"/>
    </source>
</evidence>
<dbReference type="GO" id="GO:0071555">
    <property type="term" value="P:cell wall organization"/>
    <property type="evidence" value="ECO:0007669"/>
    <property type="project" value="UniProtKB-UniRule"/>
</dbReference>
<keyword evidence="12 25" id="KW-0808">Transferase</keyword>
<dbReference type="KEGG" id="vbr:A6E01_10535"/>
<dbReference type="InterPro" id="IPR023346">
    <property type="entry name" value="Lysozyme-like_dom_sf"/>
</dbReference>
<dbReference type="SUPFAM" id="SSF53955">
    <property type="entry name" value="Lysozyme-like"/>
    <property type="match status" value="1"/>
</dbReference>
<dbReference type="PANTHER" id="PTHR32282:SF11">
    <property type="entry name" value="PENICILLIN-BINDING PROTEIN 1B"/>
    <property type="match status" value="1"/>
</dbReference>
<dbReference type="InterPro" id="IPR036950">
    <property type="entry name" value="PBP_transglycosylase"/>
</dbReference>
<evidence type="ECO:0000256" key="23">
    <source>
        <dbReference type="ARBA" id="ARBA00060592"/>
    </source>
</evidence>
<evidence type="ECO:0000256" key="13">
    <source>
        <dbReference type="ARBA" id="ARBA00022801"/>
    </source>
</evidence>
<keyword evidence="8" id="KW-0997">Cell inner membrane</keyword>
<evidence type="ECO:0000256" key="2">
    <source>
        <dbReference type="ARBA" id="ARBA00004533"/>
    </source>
</evidence>
<dbReference type="NCBIfam" id="TIGR02074">
    <property type="entry name" value="PBP_1a_fam"/>
    <property type="match status" value="1"/>
</dbReference>
<evidence type="ECO:0000256" key="9">
    <source>
        <dbReference type="ARBA" id="ARBA00022645"/>
    </source>
</evidence>
<dbReference type="InterPro" id="IPR001460">
    <property type="entry name" value="PCN-bd_Tpept"/>
</dbReference>
<accession>A0AAN0XW05</accession>
<feature type="active site" description="Proton donor; for transglycosylase activity" evidence="26">
    <location>
        <position position="218"/>
    </location>
</feature>
<dbReference type="GO" id="GO:0008658">
    <property type="term" value="F:penicillin binding"/>
    <property type="evidence" value="ECO:0007669"/>
    <property type="project" value="UniProtKB-UniRule"/>
</dbReference>
<dbReference type="GO" id="GO:0030288">
    <property type="term" value="C:outer membrane-bounded periplasmic space"/>
    <property type="evidence" value="ECO:0007669"/>
    <property type="project" value="TreeGrafter"/>
</dbReference>
<dbReference type="GO" id="GO:0046677">
    <property type="term" value="P:response to antibiotic"/>
    <property type="evidence" value="ECO:0007669"/>
    <property type="project" value="UniProtKB-UniRule"/>
</dbReference>
<evidence type="ECO:0000256" key="15">
    <source>
        <dbReference type="ARBA" id="ARBA00022984"/>
    </source>
</evidence>
<dbReference type="Pfam" id="PF00912">
    <property type="entry name" value="Transgly"/>
    <property type="match status" value="1"/>
</dbReference>
<dbReference type="InterPro" id="IPR028166">
    <property type="entry name" value="UB2H"/>
</dbReference>
<dbReference type="GO" id="GO:0008360">
    <property type="term" value="P:regulation of cell shape"/>
    <property type="evidence" value="ECO:0007669"/>
    <property type="project" value="UniProtKB-UniRule"/>
</dbReference>
<evidence type="ECO:0000256" key="18">
    <source>
        <dbReference type="ARBA" id="ARBA00023268"/>
    </source>
</evidence>
<dbReference type="GO" id="GO:0006508">
    <property type="term" value="P:proteolysis"/>
    <property type="evidence" value="ECO:0007669"/>
    <property type="project" value="UniProtKB-KW"/>
</dbReference>
<protein>
    <recommendedName>
        <fullName evidence="6 24">Penicillin-binding protein 1B</fullName>
        <shortName evidence="25">PBP-1b</shortName>
        <shortName evidence="25">PBP1b</shortName>
    </recommendedName>
    <alternativeName>
        <fullName evidence="20 25">Murein polymerase</fullName>
    </alternativeName>
</protein>
<evidence type="ECO:0000256" key="1">
    <source>
        <dbReference type="ARBA" id="ARBA00002624"/>
    </source>
</evidence>
<gene>
    <name evidence="32" type="ORF">A6E01_10535</name>
</gene>
<comment type="pathway">
    <text evidence="3 25">Cell wall biogenesis; peptidoglycan biosynthesis.</text>
</comment>
<keyword evidence="7" id="KW-1003">Cell membrane</keyword>
<dbReference type="PIRSF" id="PIRSF002799">
    <property type="entry name" value="PBP_1b"/>
    <property type="match status" value="1"/>
</dbReference>
<evidence type="ECO:0000256" key="4">
    <source>
        <dbReference type="ARBA" id="ARBA00007090"/>
    </source>
</evidence>
<keyword evidence="18" id="KW-0511">Multifunctional enzyme</keyword>
<keyword evidence="14 25" id="KW-0133">Cell shape</keyword>
<evidence type="ECO:0000256" key="14">
    <source>
        <dbReference type="ARBA" id="ARBA00022960"/>
    </source>
</evidence>
<evidence type="ECO:0000256" key="26">
    <source>
        <dbReference type="PIRSR" id="PIRSR002799-1"/>
    </source>
</evidence>
<dbReference type="Gene3D" id="3.30.2060.10">
    <property type="entry name" value="Penicillin-binding protein 1b domain"/>
    <property type="match status" value="1"/>
</dbReference>
<evidence type="ECO:0000256" key="25">
    <source>
        <dbReference type="PIRNR" id="PIRNR002799"/>
    </source>
</evidence>
<dbReference type="SUPFAM" id="SSF56601">
    <property type="entry name" value="beta-lactamase/transpeptidase-like"/>
    <property type="match status" value="1"/>
</dbReference>
<evidence type="ECO:0000256" key="16">
    <source>
        <dbReference type="ARBA" id="ARBA00023136"/>
    </source>
</evidence>
<comment type="similarity">
    <text evidence="4 25">In the C-terminal section; belongs to the transpeptidase family.</text>
</comment>
<dbReference type="FunFam" id="3.40.710.10:FF:000006">
    <property type="entry name" value="Penicillin-binding protein 1B"/>
    <property type="match status" value="1"/>
</dbReference>
<evidence type="ECO:0000256" key="22">
    <source>
        <dbReference type="ARBA" id="ARBA00049902"/>
    </source>
</evidence>
<evidence type="ECO:0000256" key="27">
    <source>
        <dbReference type="SAM" id="MobiDB-lite"/>
    </source>
</evidence>
<name>A0AAN0XW05_9VIBR</name>
<evidence type="ECO:0000256" key="20">
    <source>
        <dbReference type="ARBA" id="ARBA00032454"/>
    </source>
</evidence>
<dbReference type="EMBL" id="CP016177">
    <property type="protein sequence ID" value="ANO33640.1"/>
    <property type="molecule type" value="Genomic_DNA"/>
</dbReference>
<dbReference type="GO" id="GO:0008955">
    <property type="term" value="F:peptidoglycan glycosyltransferase activity"/>
    <property type="evidence" value="ECO:0007669"/>
    <property type="project" value="UniProtKB-UniRule"/>
</dbReference>
<dbReference type="Gene3D" id="3.40.710.10">
    <property type="entry name" value="DD-peptidase/beta-lactamase superfamily"/>
    <property type="match status" value="1"/>
</dbReference>
<feature type="domain" description="Bifunctional transglycosylase second" evidence="31">
    <location>
        <begin position="98"/>
        <end position="182"/>
    </location>
</feature>
<organism evidence="32 33">
    <name type="scientific">Vibrio breoganii</name>
    <dbReference type="NCBI Taxonomy" id="553239"/>
    <lineage>
        <taxon>Bacteria</taxon>
        <taxon>Pseudomonadati</taxon>
        <taxon>Pseudomonadota</taxon>
        <taxon>Gammaproteobacteria</taxon>
        <taxon>Vibrionales</taxon>
        <taxon>Vibrionaceae</taxon>
        <taxon>Vibrio</taxon>
    </lineage>
</organism>
<keyword evidence="15 25" id="KW-0573">Peptidoglycan synthesis</keyword>
<keyword evidence="17" id="KW-0046">Antibiotic resistance</keyword>
<evidence type="ECO:0000256" key="10">
    <source>
        <dbReference type="ARBA" id="ARBA00022670"/>
    </source>
</evidence>
<dbReference type="InterPro" id="IPR012338">
    <property type="entry name" value="Beta-lactam/transpept-like"/>
</dbReference>
<dbReference type="FunFam" id="1.10.3810.10:FF:000002">
    <property type="entry name" value="Penicillin-binding protein 1B"/>
    <property type="match status" value="1"/>
</dbReference>
<dbReference type="GO" id="GO:0005886">
    <property type="term" value="C:plasma membrane"/>
    <property type="evidence" value="ECO:0007669"/>
    <property type="project" value="UniProtKB-SubCell"/>
</dbReference>
<sequence length="795" mass="89908">MPEKRTPPKSRQVKKPQAKKTPAKKAAPRKPASKNSKANKKAPRSWLKKLWGITWKLGLTGFAVLAFVMIYLNTIVERRFDGQLFDLPTVVYARILNLAPGTEITHSQMLKELDVLHYRKVRNPKFPGEYSASSTKIELIRRPFEFQDGPEAERHVMLHFDSSSVTKIESVEKKAQLGFLRLEPKMLGMLEKDVTEQRLFVKRQDYPEFLIDALLTTEDRDFYQHDGVSLTAIARAFVVNLKAGRAVQGGSTLTQQLSKNLFLTREKTLVRKVREALIALIIDHRYDKDRILEAYLNEVYLGQSASEAIHGFGLAARFYFGQPIQELRIDQMAMLVGLVKGPSYYNPIRNPERAKDRRDLILKLLFEQGTLDSDQYQQAVSRELDLQKTPQIASRQPAYFQQLKNELNEYVGEDFQQHAGLRLFTTLDPVSQSMLEKAVTETLPRLEKGKPEQLEAAAIAVDRQTGEIRAMVGGRRTGYDGFNRALNASRQIGSLVKPAVYLDALMQPDKYRLASTLVDEPISLKGNKGSNWTPRNFDRKFRGNVPLYRSLAQSLNVPTVQLGMTLGIRNVQQTIEKLGVGDDEVRPLPSMFLGAFSLTPYQVAQMYQSLTNSGRKVPLSALRVVKNQDDEVLYQSFPRAQQVVPEQAAWLTTFAMKKVVTEGSGRYLSANYSRYALAGKTGTSNDGRDSWFVGVDGREVVTLWVGRDDNQQAHLTGSSGALRVYADYLKHREPEVLSLPWPKGIRTLGYRKLDDGSLAVDCSSDFKLPVWDESGLALEECESNAKPWFKKILPW</sequence>
<dbReference type="InterPro" id="IPR050396">
    <property type="entry name" value="Glycosyltr_51/Transpeptidase"/>
</dbReference>
<evidence type="ECO:0000256" key="6">
    <source>
        <dbReference type="ARBA" id="ARBA00018637"/>
    </source>
</evidence>
<keyword evidence="28" id="KW-1133">Transmembrane helix</keyword>
<evidence type="ECO:0000256" key="11">
    <source>
        <dbReference type="ARBA" id="ARBA00022676"/>
    </source>
</evidence>
<evidence type="ECO:0000259" key="31">
    <source>
        <dbReference type="Pfam" id="PF14814"/>
    </source>
</evidence>
<comment type="catalytic activity">
    <reaction evidence="22">
        <text>[GlcNAc-(1-&gt;4)-Mur2Ac(oyl-L-Ala-gamma-D-Glu-L-Lys-D-Ala-D-Ala)](n)-di-trans,octa-cis-undecaprenyl diphosphate + beta-D-GlcNAc-(1-&gt;4)-Mur2Ac(oyl-L-Ala-gamma-D-Glu-L-Lys-D-Ala-D-Ala)-di-trans,octa-cis-undecaprenyl diphosphate = [GlcNAc-(1-&gt;4)-Mur2Ac(oyl-L-Ala-gamma-D-Glu-L-Lys-D-Ala-D-Ala)](n+1)-di-trans,octa-cis-undecaprenyl diphosphate + di-trans,octa-cis-undecaprenyl diphosphate + H(+)</text>
        <dbReference type="Rhea" id="RHEA:23708"/>
        <dbReference type="Rhea" id="RHEA-COMP:9602"/>
        <dbReference type="Rhea" id="RHEA-COMP:9603"/>
        <dbReference type="ChEBI" id="CHEBI:15378"/>
        <dbReference type="ChEBI" id="CHEBI:58405"/>
        <dbReference type="ChEBI" id="CHEBI:60033"/>
        <dbReference type="ChEBI" id="CHEBI:78435"/>
        <dbReference type="EC" id="2.4.99.28"/>
    </reaction>
</comment>
<comment type="subcellular location">
    <subcellularLocation>
        <location evidence="2">Cell inner membrane</location>
    </subcellularLocation>
</comment>
<evidence type="ECO:0000256" key="7">
    <source>
        <dbReference type="ARBA" id="ARBA00022475"/>
    </source>
</evidence>
<feature type="compositionally biased region" description="Basic residues" evidence="27">
    <location>
        <begin position="7"/>
        <end position="41"/>
    </location>
</feature>
<comment type="catalytic activity">
    <reaction evidence="21">
        <text>Preferential cleavage: (Ac)2-L-Lys-D-Ala-|-D-Ala. Also transpeptidation of peptidyl-alanyl moieties that are N-acyl substituents of D-alanine.</text>
        <dbReference type="EC" id="3.4.16.4"/>
    </reaction>
</comment>
<dbReference type="Pfam" id="PF14814">
    <property type="entry name" value="UB2H"/>
    <property type="match status" value="1"/>
</dbReference>
<dbReference type="GO" id="GO:0009252">
    <property type="term" value="P:peptidoglycan biosynthetic process"/>
    <property type="evidence" value="ECO:0007669"/>
    <property type="project" value="UniProtKB-UniRule"/>
</dbReference>
<dbReference type="InterPro" id="IPR001264">
    <property type="entry name" value="Glyco_trans_51"/>
</dbReference>
<evidence type="ECO:0000256" key="8">
    <source>
        <dbReference type="ARBA" id="ARBA00022519"/>
    </source>
</evidence>
<keyword evidence="13" id="KW-0378">Hydrolase</keyword>
<keyword evidence="11 25" id="KW-0328">Glycosyltransferase</keyword>
<feature type="region of interest" description="Disordered" evidence="27">
    <location>
        <begin position="1"/>
        <end position="41"/>
    </location>
</feature>
<evidence type="ECO:0000259" key="29">
    <source>
        <dbReference type="Pfam" id="PF00905"/>
    </source>
</evidence>
<keyword evidence="9" id="KW-0121">Carboxypeptidase</keyword>
<dbReference type="RefSeq" id="WP_065210192.1">
    <property type="nucleotide sequence ID" value="NZ_CP016177.1"/>
</dbReference>
<dbReference type="NCBIfam" id="TIGR02071">
    <property type="entry name" value="PBP_1b"/>
    <property type="match status" value="1"/>
</dbReference>
<evidence type="ECO:0000256" key="24">
    <source>
        <dbReference type="NCBIfam" id="TIGR02071"/>
    </source>
</evidence>
<evidence type="ECO:0000256" key="21">
    <source>
        <dbReference type="ARBA" id="ARBA00034000"/>
    </source>
</evidence>
<evidence type="ECO:0000256" key="19">
    <source>
        <dbReference type="ARBA" id="ARBA00023316"/>
    </source>
</evidence>
<feature type="domain" description="Penicillin-binding protein transpeptidase" evidence="29">
    <location>
        <begin position="457"/>
        <end position="711"/>
    </location>
</feature>
<comment type="similarity">
    <text evidence="5 25">In the N-terminal section; belongs to the glycosyltransferase 51 family.</text>
</comment>
<keyword evidence="10" id="KW-0645">Protease</keyword>
<keyword evidence="16 28" id="KW-0472">Membrane</keyword>
<feature type="active site" description="Acyl-ester intermediate; for transpeptidase activity" evidence="26">
    <location>
        <position position="494"/>
    </location>
</feature>
<evidence type="ECO:0000256" key="28">
    <source>
        <dbReference type="SAM" id="Phobius"/>
    </source>
</evidence>
<evidence type="ECO:0000259" key="30">
    <source>
        <dbReference type="Pfam" id="PF00912"/>
    </source>
</evidence>
<evidence type="ECO:0000313" key="33">
    <source>
        <dbReference type="Proteomes" id="UP000092018"/>
    </source>
</evidence>
<evidence type="ECO:0000256" key="5">
    <source>
        <dbReference type="ARBA" id="ARBA00007739"/>
    </source>
</evidence>
<evidence type="ECO:0000256" key="3">
    <source>
        <dbReference type="ARBA" id="ARBA00004752"/>
    </source>
</evidence>
<reference evidence="32 33" key="1">
    <citation type="submission" date="2016-06" db="EMBL/GenBank/DDBJ databases">
        <title>Adaptive Radiation by Waves of Gene Transfer Leads to Fine-Scale Resource Partitioning in Marine Microbes.</title>
        <authorList>
            <person name="Hehemann J.-H."/>
            <person name="Arevalo P."/>
            <person name="Datta M.S."/>
            <person name="Yu X."/>
            <person name="Corzett C."/>
            <person name="Henschel A."/>
            <person name="Preheim S.P."/>
            <person name="Timberlake S."/>
            <person name="Alm E.J."/>
            <person name="Polz M.F."/>
        </authorList>
    </citation>
    <scope>NUCLEOTIDE SEQUENCE [LARGE SCALE GENOMIC DNA]</scope>
    <source>
        <strain evidence="32 33">FF50</strain>
    </source>
</reference>
<dbReference type="PANTHER" id="PTHR32282">
    <property type="entry name" value="BINDING PROTEIN TRANSPEPTIDASE, PUTATIVE-RELATED"/>
    <property type="match status" value="1"/>
</dbReference>
<dbReference type="Gene3D" id="1.10.3810.10">
    <property type="entry name" value="Biosynthetic peptidoglycan transglycosylase-like"/>
    <property type="match status" value="1"/>
</dbReference>
<comment type="pathway">
    <text evidence="23">Glycan biosynthesis.</text>
</comment>
<dbReference type="GO" id="GO:0009002">
    <property type="term" value="F:serine-type D-Ala-D-Ala carboxypeptidase activity"/>
    <property type="evidence" value="ECO:0007669"/>
    <property type="project" value="UniProtKB-EC"/>
</dbReference>
<dbReference type="InterPro" id="IPR011813">
    <property type="entry name" value="PBP_1b"/>
</dbReference>
<keyword evidence="28" id="KW-0812">Transmembrane</keyword>
<keyword evidence="19 25" id="KW-0961">Cell wall biogenesis/degradation</keyword>
<dbReference type="GO" id="GO:0009274">
    <property type="term" value="C:peptidoglycan-based cell wall"/>
    <property type="evidence" value="ECO:0007669"/>
    <property type="project" value="UniProtKB-UniRule"/>
</dbReference>
<proteinExistence type="inferred from homology"/>
<feature type="domain" description="Glycosyl transferase family 51" evidence="30">
    <location>
        <begin position="194"/>
        <end position="363"/>
    </location>
</feature>
<evidence type="ECO:0000256" key="12">
    <source>
        <dbReference type="ARBA" id="ARBA00022679"/>
    </source>
</evidence>